<evidence type="ECO:0000256" key="6">
    <source>
        <dbReference type="ARBA" id="ARBA00023027"/>
    </source>
</evidence>
<dbReference type="Pfam" id="PF07725">
    <property type="entry name" value="LRR_3"/>
    <property type="match status" value="1"/>
</dbReference>
<dbReference type="SMART" id="SM00255">
    <property type="entry name" value="TIR"/>
    <property type="match status" value="1"/>
</dbReference>
<keyword evidence="5" id="KW-0611">Plant defense</keyword>
<dbReference type="InterPro" id="IPR011713">
    <property type="entry name" value="Leu-rich_rpt_3"/>
</dbReference>
<dbReference type="InterPro" id="IPR027417">
    <property type="entry name" value="P-loop_NTPase"/>
</dbReference>
<dbReference type="PROSITE" id="PS50104">
    <property type="entry name" value="TIR"/>
    <property type="match status" value="1"/>
</dbReference>
<dbReference type="InterPro" id="IPR042197">
    <property type="entry name" value="Apaf_helical"/>
</dbReference>
<dbReference type="InterPro" id="IPR058192">
    <property type="entry name" value="WHD_ROQ1-like"/>
</dbReference>
<dbReference type="Pfam" id="PF23282">
    <property type="entry name" value="WHD_ROQ1"/>
    <property type="match status" value="1"/>
</dbReference>
<dbReference type="SUPFAM" id="SSF52540">
    <property type="entry name" value="P-loop containing nucleoside triphosphate hydrolases"/>
    <property type="match status" value="1"/>
</dbReference>
<dbReference type="InterPro" id="IPR002182">
    <property type="entry name" value="NB-ARC"/>
</dbReference>
<reference evidence="9 10" key="1">
    <citation type="submission" date="2021-05" db="EMBL/GenBank/DDBJ databases">
        <title>Genome Assembly of Synthetic Allotetraploid Brassica napus Reveals Homoeologous Exchanges between Subgenomes.</title>
        <authorList>
            <person name="Davis J.T."/>
        </authorList>
    </citation>
    <scope>NUCLEOTIDE SEQUENCE [LARGE SCALE GENOMIC DNA]</scope>
    <source>
        <strain evidence="10">cv. Da-Ae</strain>
        <tissue evidence="9">Seedling</tissue>
    </source>
</reference>
<dbReference type="InterPro" id="IPR000157">
    <property type="entry name" value="TIR_dom"/>
</dbReference>
<comment type="caution">
    <text evidence="9">The sequence shown here is derived from an EMBL/GenBank/DDBJ whole genome shotgun (WGS) entry which is preliminary data.</text>
</comment>
<dbReference type="PANTHER" id="PTHR11017:SF297">
    <property type="entry name" value="ADP-RIBOSYL CYCLASE_CYCLIC ADP-RIBOSE HYDROLASE"/>
    <property type="match status" value="1"/>
</dbReference>
<protein>
    <recommendedName>
        <fullName evidence="1">ADP-ribosyl cyclase/cyclic ADP-ribose hydrolase</fullName>
        <ecNumber evidence="1">3.2.2.6</ecNumber>
    </recommendedName>
</protein>
<dbReference type="InterPro" id="IPR036390">
    <property type="entry name" value="WH_DNA-bd_sf"/>
</dbReference>
<dbReference type="SUPFAM" id="SSF52058">
    <property type="entry name" value="L domain-like"/>
    <property type="match status" value="1"/>
</dbReference>
<dbReference type="Gene3D" id="3.80.10.10">
    <property type="entry name" value="Ribonuclease Inhibitor"/>
    <property type="match status" value="1"/>
</dbReference>
<dbReference type="InterPro" id="IPR045344">
    <property type="entry name" value="C-JID"/>
</dbReference>
<dbReference type="EC" id="3.2.2.6" evidence="1"/>
<accession>A0ABQ8ANN8</accession>
<evidence type="ECO:0000259" key="8">
    <source>
        <dbReference type="PROSITE" id="PS50104"/>
    </source>
</evidence>
<dbReference type="Gene3D" id="3.40.50.300">
    <property type="entry name" value="P-loop containing nucleotide triphosphate hydrolases"/>
    <property type="match status" value="1"/>
</dbReference>
<feature type="domain" description="TIR" evidence="8">
    <location>
        <begin position="23"/>
        <end position="189"/>
    </location>
</feature>
<evidence type="ECO:0000256" key="3">
    <source>
        <dbReference type="ARBA" id="ARBA00022737"/>
    </source>
</evidence>
<keyword evidence="6" id="KW-0520">NAD</keyword>
<keyword evidence="10" id="KW-1185">Reference proteome</keyword>
<evidence type="ECO:0000256" key="2">
    <source>
        <dbReference type="ARBA" id="ARBA00022614"/>
    </source>
</evidence>
<dbReference type="SUPFAM" id="SSF46785">
    <property type="entry name" value="Winged helix' DNA-binding domain"/>
    <property type="match status" value="1"/>
</dbReference>
<dbReference type="InterPro" id="IPR044974">
    <property type="entry name" value="Disease_R_plants"/>
</dbReference>
<keyword evidence="4" id="KW-0378">Hydrolase</keyword>
<keyword evidence="2" id="KW-0433">Leucine-rich repeat</keyword>
<dbReference type="PANTHER" id="PTHR11017">
    <property type="entry name" value="LEUCINE-RICH REPEAT-CONTAINING PROTEIN"/>
    <property type="match status" value="1"/>
</dbReference>
<dbReference type="Proteomes" id="UP000824890">
    <property type="component" value="Unassembled WGS sequence"/>
</dbReference>
<evidence type="ECO:0000256" key="7">
    <source>
        <dbReference type="ARBA" id="ARBA00047304"/>
    </source>
</evidence>
<evidence type="ECO:0000256" key="4">
    <source>
        <dbReference type="ARBA" id="ARBA00022801"/>
    </source>
</evidence>
<dbReference type="Pfam" id="PF20160">
    <property type="entry name" value="C-JID"/>
    <property type="match status" value="1"/>
</dbReference>
<organism evidence="9 10">
    <name type="scientific">Brassica napus</name>
    <name type="common">Rape</name>
    <dbReference type="NCBI Taxonomy" id="3708"/>
    <lineage>
        <taxon>Eukaryota</taxon>
        <taxon>Viridiplantae</taxon>
        <taxon>Streptophyta</taxon>
        <taxon>Embryophyta</taxon>
        <taxon>Tracheophyta</taxon>
        <taxon>Spermatophyta</taxon>
        <taxon>Magnoliopsida</taxon>
        <taxon>eudicotyledons</taxon>
        <taxon>Gunneridae</taxon>
        <taxon>Pentapetalae</taxon>
        <taxon>rosids</taxon>
        <taxon>malvids</taxon>
        <taxon>Brassicales</taxon>
        <taxon>Brassicaceae</taxon>
        <taxon>Brassiceae</taxon>
        <taxon>Brassica</taxon>
    </lineage>
</organism>
<sequence length="1120" mass="125852">MASSSSSTSLTLLAPPSSLPPNWKNHIFPSFHGPDVRKTILGYIVKEFKSKGIHLFIDKNIEKSKSIGPMLIEAIKGSRIALVLLSKNYASSTWCLNELVEIIKCRDEVGQTVITLFYEADPTDIKKQTGGFGKVFEETCKGKTEEEIRRWKHALTEVAQIAGFHSSSIEWETEAKMIEAIATDVSNKLNFYSSSNDFDSIVGMESQMTELEPLLQLDSDEVRKVGIWGPPGIGKTTIARYIFNRYSQDFQTSVFIDNIRRNYPAPACSDDYSVKLDLQKQFMSHLTNDKDIKVPHLGVAKDRLKDKKVLVVLDDVDQSVQVEAMTNEAWVGPGSWIIITTQDQKVLKESRVDHIHEVNLPSFDEALQIFCIHAFGQKIPKDGFMEFAREVTILVDYLPLGLKVMGSYFRGMSEQDWTVALPNLRSHLDRVGKIVSILKFSYDALCDEDKSLFLHIACFFHFEVVGIVEACLEKSFLDVTQGIRVLSQKALISIDCGRILMPNLLIQLGRKIVRQEYASDPGKRQFLNDAKDIEKVLSDDKAGSSGVIGIYFDHNEEIKSSTSERAFERFSNLQFLKIVGKGVNPGSMNYMSQNLKLKVLKWWECQIPCFPSSFNPEFLVELGMMHSTLEKLWEDIKPLNNLQLMDLTHSCYLKELPDLSTAINLYYLSVSCCSSLVKLPSSIGNAINLQRLDLSLCTRLVELPSSIENAINLKFLDLSFCESLVFLPDSIGNLTNLQELDLSNCSGLVDLPASMRNLGSVSKLKLEGCSKLELNLANINLESLEEFDLSGCFLLKSYLKSHFVVSGVKELVSRLPLPDWLGEHLSDWLLSKVYPESSTEIKELDPWIGRISRLKFLKLNGMKNLVSLPPLPDSLLELDAEDCESLERLEFPFRNPDIRLNFANCFKLNQEAIDLISLMPTNKYAVFPAEEVPLCFTYRSSGSSLTVKLNQRPVGKSAKFKACILCASDDENNISLSESATIAYNKRIERILLGILGIEGEVGETEDLSADEGEEESSRYSGSIQDLIFKEEKRYSGSICCSITSRENSLTYCKKEVEAFFLGHLCTFEVEVETEEVTSTELVFDFGLLISDSTTLKIKECGILPLPEVPFLSFTDYDGL</sequence>
<comment type="catalytic activity">
    <reaction evidence="7">
        <text>NAD(+) + H2O = ADP-D-ribose + nicotinamide + H(+)</text>
        <dbReference type="Rhea" id="RHEA:16301"/>
        <dbReference type="ChEBI" id="CHEBI:15377"/>
        <dbReference type="ChEBI" id="CHEBI:15378"/>
        <dbReference type="ChEBI" id="CHEBI:17154"/>
        <dbReference type="ChEBI" id="CHEBI:57540"/>
        <dbReference type="ChEBI" id="CHEBI:57967"/>
        <dbReference type="EC" id="3.2.2.6"/>
    </reaction>
    <physiologicalReaction direction="left-to-right" evidence="7">
        <dbReference type="Rhea" id="RHEA:16302"/>
    </physiologicalReaction>
</comment>
<dbReference type="Pfam" id="PF00931">
    <property type="entry name" value="NB-ARC"/>
    <property type="match status" value="1"/>
</dbReference>
<proteinExistence type="predicted"/>
<evidence type="ECO:0000256" key="1">
    <source>
        <dbReference type="ARBA" id="ARBA00011982"/>
    </source>
</evidence>
<dbReference type="Pfam" id="PF01582">
    <property type="entry name" value="TIR"/>
    <property type="match status" value="1"/>
</dbReference>
<dbReference type="InterPro" id="IPR032675">
    <property type="entry name" value="LRR_dom_sf"/>
</dbReference>
<dbReference type="Gene3D" id="3.40.50.10140">
    <property type="entry name" value="Toll/interleukin-1 receptor homology (TIR) domain"/>
    <property type="match status" value="1"/>
</dbReference>
<dbReference type="InterPro" id="IPR035897">
    <property type="entry name" value="Toll_tir_struct_dom_sf"/>
</dbReference>
<evidence type="ECO:0000256" key="5">
    <source>
        <dbReference type="ARBA" id="ARBA00022821"/>
    </source>
</evidence>
<dbReference type="EMBL" id="JAGKQM010000013">
    <property type="protein sequence ID" value="KAH0894028.1"/>
    <property type="molecule type" value="Genomic_DNA"/>
</dbReference>
<evidence type="ECO:0000313" key="10">
    <source>
        <dbReference type="Proteomes" id="UP000824890"/>
    </source>
</evidence>
<gene>
    <name evidence="9" type="ORF">HID58_056457</name>
</gene>
<dbReference type="SMART" id="SM00382">
    <property type="entry name" value="AAA"/>
    <property type="match status" value="1"/>
</dbReference>
<keyword evidence="3" id="KW-0677">Repeat</keyword>
<dbReference type="SUPFAM" id="SSF52200">
    <property type="entry name" value="Toll/Interleukin receptor TIR domain"/>
    <property type="match status" value="1"/>
</dbReference>
<dbReference type="Gene3D" id="1.10.8.430">
    <property type="entry name" value="Helical domain of apoptotic protease-activating factors"/>
    <property type="match status" value="1"/>
</dbReference>
<name>A0ABQ8ANN8_BRANA</name>
<dbReference type="InterPro" id="IPR003593">
    <property type="entry name" value="AAA+_ATPase"/>
</dbReference>
<evidence type="ECO:0000313" key="9">
    <source>
        <dbReference type="EMBL" id="KAH0894028.1"/>
    </source>
</evidence>
<dbReference type="PRINTS" id="PR00364">
    <property type="entry name" value="DISEASERSIST"/>
</dbReference>